<name>J9FTI5_9ZZZZ</name>
<dbReference type="SUPFAM" id="SSF55729">
    <property type="entry name" value="Acyl-CoA N-acyltransferases (Nat)"/>
    <property type="match status" value="1"/>
</dbReference>
<organism evidence="1">
    <name type="scientific">gut metagenome</name>
    <dbReference type="NCBI Taxonomy" id="749906"/>
    <lineage>
        <taxon>unclassified sequences</taxon>
        <taxon>metagenomes</taxon>
        <taxon>organismal metagenomes</taxon>
    </lineage>
</organism>
<reference evidence="1" key="1">
    <citation type="journal article" date="2012" name="PLoS ONE">
        <title>Gene sets for utilization of primary and secondary nutrition supplies in the distal gut of endangered iberian lynx.</title>
        <authorList>
            <person name="Alcaide M."/>
            <person name="Messina E."/>
            <person name="Richter M."/>
            <person name="Bargiela R."/>
            <person name="Peplies J."/>
            <person name="Huws S.A."/>
            <person name="Newbold C.J."/>
            <person name="Golyshin P.N."/>
            <person name="Simon M.A."/>
            <person name="Lopez G."/>
            <person name="Yakimov M.M."/>
            <person name="Ferrer M."/>
        </authorList>
    </citation>
    <scope>NUCLEOTIDE SEQUENCE</scope>
</reference>
<evidence type="ECO:0000313" key="1">
    <source>
        <dbReference type="EMBL" id="EJW98266.1"/>
    </source>
</evidence>
<dbReference type="AlphaFoldDB" id="J9FTI5"/>
<accession>J9FTI5</accession>
<protein>
    <submittedName>
        <fullName evidence="1">Uncharacterized protein</fullName>
    </submittedName>
</protein>
<gene>
    <name evidence="1" type="ORF">EVA_13622</name>
</gene>
<sequence length="108" mass="11651">MPATEVLTTETLCAPSKTMVAGCLLFLTDKVVHVQYIAANDLGCEIGALDWLFDQLIQDAQVSAEHVPFFDFGISTETGGQVLNGGLIFQKEGFGARAICYDTYAIQS</sequence>
<dbReference type="EMBL" id="AMCI01004344">
    <property type="protein sequence ID" value="EJW98266.1"/>
    <property type="molecule type" value="Genomic_DNA"/>
</dbReference>
<proteinExistence type="predicted"/>
<dbReference type="InterPro" id="IPR016181">
    <property type="entry name" value="Acyl_CoA_acyltransferase"/>
</dbReference>
<comment type="caution">
    <text evidence="1">The sequence shown here is derived from an EMBL/GenBank/DDBJ whole genome shotgun (WGS) entry which is preliminary data.</text>
</comment>